<comment type="caution">
    <text evidence="1">The sequence shown here is derived from an EMBL/GenBank/DDBJ whole genome shotgun (WGS) entry which is preliminary data.</text>
</comment>
<keyword evidence="2" id="KW-1185">Reference proteome</keyword>
<evidence type="ECO:0000313" key="2">
    <source>
        <dbReference type="Proteomes" id="UP001234202"/>
    </source>
</evidence>
<dbReference type="Proteomes" id="UP001234202">
    <property type="component" value="Unassembled WGS sequence"/>
</dbReference>
<sequence length="150" mass="16854">MDVKDFTLHMNVNTMNFTGRIRENPPLAGTLARMKRDAAQAKAMALALESELLLTEDERKAAEAEGKSLEDVAKTNHRLLARGSEAIQARIQKLIQEAEDAAKAASTEEVSVVVDLERERVRLELDQWVSYLRNGLNRYSRRIPGPKSTH</sequence>
<protein>
    <submittedName>
        <fullName evidence="1">Uncharacterized protein</fullName>
    </submittedName>
</protein>
<reference evidence="1" key="1">
    <citation type="submission" date="2023-04" db="EMBL/GenBank/DDBJ databases">
        <title>Draft Genome sequencing of Naganishia species isolated from polar environments using Oxford Nanopore Technology.</title>
        <authorList>
            <person name="Leo P."/>
            <person name="Venkateswaran K."/>
        </authorList>
    </citation>
    <scope>NUCLEOTIDE SEQUENCE</scope>
    <source>
        <strain evidence="1">DBVPG 5303</strain>
    </source>
</reference>
<organism evidence="1 2">
    <name type="scientific">Naganishia onofrii</name>
    <dbReference type="NCBI Taxonomy" id="1851511"/>
    <lineage>
        <taxon>Eukaryota</taxon>
        <taxon>Fungi</taxon>
        <taxon>Dikarya</taxon>
        <taxon>Basidiomycota</taxon>
        <taxon>Agaricomycotina</taxon>
        <taxon>Tremellomycetes</taxon>
        <taxon>Filobasidiales</taxon>
        <taxon>Filobasidiaceae</taxon>
        <taxon>Naganishia</taxon>
    </lineage>
</organism>
<gene>
    <name evidence="1" type="ORF">QFC24_003843</name>
</gene>
<proteinExistence type="predicted"/>
<name>A0ACC2XK06_9TREE</name>
<evidence type="ECO:0000313" key="1">
    <source>
        <dbReference type="EMBL" id="KAJ9123627.1"/>
    </source>
</evidence>
<accession>A0ACC2XK06</accession>
<dbReference type="EMBL" id="JASBWV010000012">
    <property type="protein sequence ID" value="KAJ9123627.1"/>
    <property type="molecule type" value="Genomic_DNA"/>
</dbReference>